<dbReference type="EMBL" id="JBHLXE010000020">
    <property type="protein sequence ID" value="MFC0178883.1"/>
    <property type="molecule type" value="Genomic_DNA"/>
</dbReference>
<dbReference type="SUPFAM" id="SSF50952">
    <property type="entry name" value="Soluble quinoprotein glucose dehydrogenase"/>
    <property type="match status" value="1"/>
</dbReference>
<accession>A0ABV6C7E1</accession>
<evidence type="ECO:0000313" key="2">
    <source>
        <dbReference type="Proteomes" id="UP001589758"/>
    </source>
</evidence>
<proteinExistence type="predicted"/>
<sequence>MNNITRNQSFVTESDWKKIFKDYLIVDCSVRDKNIHYFALRKDLPAEEASLLYDSEIQSVLLAVYLHRDPFDGISYDKLSGFSFPKTGVGLLPRPQGLLSSRGEGAISVMGAGGPFPIEYIKPDEMVNPMRLVCIEGYTYAVCLFREIYRRVDVGQWESFDEGIEKLPSSELGFRDMDGFSQQNMYAVGGAGDVWRYDGARWQQCGFPSNEQLSTVCCAGDGYVYIGGEGCSVWRGKENTWELLIKGRSTILWNDLLWFQDKLWLASDNELKILNGDALEIVDGNGVYIQYGGHMDARDGVLLITNHSRAALYDGTEWRTIVKPY</sequence>
<protein>
    <submittedName>
        <fullName evidence="1">Uncharacterized protein</fullName>
    </submittedName>
</protein>
<dbReference type="Proteomes" id="UP001589758">
    <property type="component" value="Unassembled WGS sequence"/>
</dbReference>
<name>A0ABV6C7E1_9GAMM</name>
<keyword evidence="2" id="KW-1185">Reference proteome</keyword>
<dbReference type="RefSeq" id="WP_385875924.1">
    <property type="nucleotide sequence ID" value="NZ_JBHLXE010000020.1"/>
</dbReference>
<comment type="caution">
    <text evidence="1">The sequence shown here is derived from an EMBL/GenBank/DDBJ whole genome shotgun (WGS) entry which is preliminary data.</text>
</comment>
<gene>
    <name evidence="1" type="ORF">ACFFIT_02040</name>
</gene>
<organism evidence="1 2">
    <name type="scientific">Thorsellia kenyensis</name>
    <dbReference type="NCBI Taxonomy" id="1549888"/>
    <lineage>
        <taxon>Bacteria</taxon>
        <taxon>Pseudomonadati</taxon>
        <taxon>Pseudomonadota</taxon>
        <taxon>Gammaproteobacteria</taxon>
        <taxon>Enterobacterales</taxon>
        <taxon>Thorselliaceae</taxon>
        <taxon>Thorsellia</taxon>
    </lineage>
</organism>
<dbReference type="InterPro" id="IPR011041">
    <property type="entry name" value="Quinoprot_gluc/sorb_DH_b-prop"/>
</dbReference>
<evidence type="ECO:0000313" key="1">
    <source>
        <dbReference type="EMBL" id="MFC0178883.1"/>
    </source>
</evidence>
<reference evidence="1 2" key="1">
    <citation type="submission" date="2024-09" db="EMBL/GenBank/DDBJ databases">
        <authorList>
            <person name="Sun Q."/>
            <person name="Mori K."/>
        </authorList>
    </citation>
    <scope>NUCLEOTIDE SEQUENCE [LARGE SCALE GENOMIC DNA]</scope>
    <source>
        <strain evidence="1 2">CCM 8545</strain>
    </source>
</reference>